<dbReference type="InterPro" id="IPR032861">
    <property type="entry name" value="TAXi_N"/>
</dbReference>
<dbReference type="InterPro" id="IPR032799">
    <property type="entry name" value="TAXi_C"/>
</dbReference>
<dbReference type="Gramene" id="TVU34695">
    <property type="protein sequence ID" value="TVU34695"/>
    <property type="gene ID" value="EJB05_16542"/>
</dbReference>
<evidence type="ECO:0000313" key="5">
    <source>
        <dbReference type="Proteomes" id="UP000324897"/>
    </source>
</evidence>
<dbReference type="FunFam" id="2.40.70.10:FF:000088">
    <property type="entry name" value="Eukaryotic aspartyl protease family protein"/>
    <property type="match status" value="2"/>
</dbReference>
<keyword evidence="2" id="KW-0732">Signal</keyword>
<organism evidence="4 5">
    <name type="scientific">Eragrostis curvula</name>
    <name type="common">weeping love grass</name>
    <dbReference type="NCBI Taxonomy" id="38414"/>
    <lineage>
        <taxon>Eukaryota</taxon>
        <taxon>Viridiplantae</taxon>
        <taxon>Streptophyta</taxon>
        <taxon>Embryophyta</taxon>
        <taxon>Tracheophyta</taxon>
        <taxon>Spermatophyta</taxon>
        <taxon>Magnoliopsida</taxon>
        <taxon>Liliopsida</taxon>
        <taxon>Poales</taxon>
        <taxon>Poaceae</taxon>
        <taxon>PACMAD clade</taxon>
        <taxon>Chloridoideae</taxon>
        <taxon>Eragrostideae</taxon>
        <taxon>Eragrostidinae</taxon>
        <taxon>Eragrostis</taxon>
    </lineage>
</organism>
<dbReference type="GO" id="GO:0006508">
    <property type="term" value="P:proteolysis"/>
    <property type="evidence" value="ECO:0007669"/>
    <property type="project" value="InterPro"/>
</dbReference>
<dbReference type="PANTHER" id="PTHR47965">
    <property type="entry name" value="ASPARTYL PROTEASE-RELATED"/>
    <property type="match status" value="1"/>
</dbReference>
<dbReference type="AlphaFoldDB" id="A0A5J9VFF6"/>
<evidence type="ECO:0000256" key="1">
    <source>
        <dbReference type="ARBA" id="ARBA00007447"/>
    </source>
</evidence>
<dbReference type="PROSITE" id="PS51767">
    <property type="entry name" value="PEPTIDASE_A1"/>
    <property type="match status" value="1"/>
</dbReference>
<comment type="similarity">
    <text evidence="1">Belongs to the peptidase A1 family.</text>
</comment>
<feature type="domain" description="Peptidase A1" evidence="3">
    <location>
        <begin position="1"/>
        <end position="305"/>
    </location>
</feature>
<evidence type="ECO:0000259" key="3">
    <source>
        <dbReference type="PROSITE" id="PS51767"/>
    </source>
</evidence>
<dbReference type="CDD" id="cd05489">
    <property type="entry name" value="xylanase_inhibitor_I_like"/>
    <property type="match status" value="1"/>
</dbReference>
<dbReference type="OrthoDB" id="692561at2759"/>
<dbReference type="Gene3D" id="2.40.70.10">
    <property type="entry name" value="Acid Proteases"/>
    <property type="match status" value="5"/>
</dbReference>
<gene>
    <name evidence="4" type="ORF">EJB05_16542</name>
</gene>
<dbReference type="Pfam" id="PF14543">
    <property type="entry name" value="TAXi_N"/>
    <property type="match status" value="2"/>
</dbReference>
<dbReference type="Pfam" id="PF14541">
    <property type="entry name" value="TAXi_C"/>
    <property type="match status" value="4"/>
</dbReference>
<dbReference type="InterPro" id="IPR033121">
    <property type="entry name" value="PEPTIDASE_A1"/>
</dbReference>
<proteinExistence type="inferred from homology"/>
<evidence type="ECO:0000313" key="4">
    <source>
        <dbReference type="EMBL" id="TVU34695.1"/>
    </source>
</evidence>
<dbReference type="Proteomes" id="UP000324897">
    <property type="component" value="Unassembled WGS sequence"/>
</dbReference>
<dbReference type="EMBL" id="RWGY01000009">
    <property type="protein sequence ID" value="TVU34695.1"/>
    <property type="molecule type" value="Genomic_DNA"/>
</dbReference>
<dbReference type="GO" id="GO:0004190">
    <property type="term" value="F:aspartic-type endopeptidase activity"/>
    <property type="evidence" value="ECO:0007669"/>
    <property type="project" value="InterPro"/>
</dbReference>
<reference evidence="4 5" key="1">
    <citation type="journal article" date="2019" name="Sci. Rep.">
        <title>A high-quality genome of Eragrostis curvula grass provides insights into Poaceae evolution and supports new strategies to enhance forage quality.</title>
        <authorList>
            <person name="Carballo J."/>
            <person name="Santos B.A.C.M."/>
            <person name="Zappacosta D."/>
            <person name="Garbus I."/>
            <person name="Selva J.P."/>
            <person name="Gallo C.A."/>
            <person name="Diaz A."/>
            <person name="Albertini E."/>
            <person name="Caccamo M."/>
            <person name="Echenique V."/>
        </authorList>
    </citation>
    <scope>NUCLEOTIDE SEQUENCE [LARGE SCALE GENOMIC DNA]</scope>
    <source>
        <strain evidence="5">cv. Victoria</strain>
        <tissue evidence="4">Leaf</tissue>
    </source>
</reference>
<feature type="non-terminal residue" evidence="4">
    <location>
        <position position="1"/>
    </location>
</feature>
<comment type="caution">
    <text evidence="4">The sequence shown here is derived from an EMBL/GenBank/DDBJ whole genome shotgun (WGS) entry which is preliminary data.</text>
</comment>
<dbReference type="InterPro" id="IPR021109">
    <property type="entry name" value="Peptidase_aspartic_dom_sf"/>
</dbReference>
<dbReference type="SUPFAM" id="SSF50630">
    <property type="entry name" value="Acid proteases"/>
    <property type="match status" value="4"/>
</dbReference>
<accession>A0A5J9VFF6</accession>
<evidence type="ECO:0000256" key="2">
    <source>
        <dbReference type="ARBA" id="ARBA00022729"/>
    </source>
</evidence>
<sequence>MNLPRYATYDAIDMCKAYPYNPVTGQCVSANLAHTRIVVNATDGKNPLSQVSIRAVQACAPKKLLASLPSHATGVAGLASSGLALPAQIAASHNVAKKFMLCLPRRGDGVAVFGGGPLFLLPQSGTNGELTSTLAYTPLKSRKDNPMYYILVQGVAMDHAQVALPAYALANGGAVFCTRVPFTLLRPDVYRPVADAFAKALGRDDARAPAVSSFELCYKSSMLGNTRLGYAVPSIVLMLEGGKNWTVSAGNSMVDVNDKTACLAFVEMKGVKAGDGNAPAVLIGGFQMENNLVQFDLEKGQLGCKCTAHPHNPFSGKTATDDLTRTTLSANATDGKNPLYPVSFSAVTTCAPSSLLANLPAGAVGVAGLTSSKLALPAQVSRTQKVAKKFLLCLPRSGLREGPGVAIFGGGPLFTLVSVSPPSGGPDLTLSLTYTSLITKRHNPAYYLPVKSIAVGKSKLQLPGDALTTGGVVFSTRVPYTTLRPDVYRPLLDALDKASGWSAFRVPAVAPFELCYNTSFLPNTRIGHLAPDIDFVLQDGQNYTFGSLDSMIDLDNFRTSCFALVQMKPGKGGYAGAPAVEIGGFQMEDNVLQFDLEKMQLDRSRCKCTPHPHNPFSGKTETGDLTRTTLSANATDGMNPLHPVSFSAVTSCAPDSLLANLPAGTVGVAALASSRLALPAQVARAQLVASKFLLCLPRRETEGVAIFGDSPFFTAPSGPVDLTSSLTYTSLHTKLNSPAHYISAKAIAVGKALVLLPVDALATGGVVFSTRAPYTALRPDVYRPVVDAFDKASGWNDLKVPAVPPFELCYDARRLPNTIIGRLAPDIDLMLGDGKNYSFGSFESMVEVQQPRGSCFAFVEMNVDKGGYGAAPIMEIGGFQMENNLLQFDLEKMLLGFAKADDEDRFRCKCTAHPHNPFSGETATDDLTRTTLSANATDGKNPLYPVSFSAVASCAPEFLLAKLPAGAAGVAGLARAKLALQAQVARTQKVANKFALCLPSGGQGVAIFGGGPLLLLPPGRPDVTAGLAGETPLRRNPDFPGYFISAKGIAVNQEQVPLSSQGPLVVGLSTRIPYTVLRPDVYTPFVKAFDKATAERKRAPAVAPFELCYDSQELGSTRLGYAVPQVDLMLEGGSNWTVFGGNSMVQVNDNTACFGFLKMKEDKGGRYGSAPAPAVVIGGFQMENNLLVFDEDKAQLGFSGLLFGRQTTCSNFNFTMAA</sequence>
<protein>
    <recommendedName>
        <fullName evidence="3">Peptidase A1 domain-containing protein</fullName>
    </recommendedName>
</protein>
<dbReference type="InterPro" id="IPR033868">
    <property type="entry name" value="Xylanase_inhibitor_I-like"/>
</dbReference>
<dbReference type="PANTHER" id="PTHR47965:SF60">
    <property type="entry name" value="CHITINASE CLP"/>
    <property type="match status" value="1"/>
</dbReference>
<dbReference type="InterPro" id="IPR001461">
    <property type="entry name" value="Aspartic_peptidase_A1"/>
</dbReference>
<keyword evidence="5" id="KW-1185">Reference proteome</keyword>
<name>A0A5J9VFF6_9POAL</name>